<dbReference type="SUPFAM" id="SSF53474">
    <property type="entry name" value="alpha/beta-Hydrolases"/>
    <property type="match status" value="1"/>
</dbReference>
<feature type="domain" description="AB hydrolase-1" evidence="1">
    <location>
        <begin position="133"/>
        <end position="197"/>
    </location>
</feature>
<evidence type="ECO:0000313" key="2">
    <source>
        <dbReference type="EMBL" id="KAK8952949.1"/>
    </source>
</evidence>
<proteinExistence type="predicted"/>
<evidence type="ECO:0000259" key="1">
    <source>
        <dbReference type="Pfam" id="PF00561"/>
    </source>
</evidence>
<name>A0ABR2LW42_9ASPA</name>
<dbReference type="Pfam" id="PF00561">
    <property type="entry name" value="Abhydrolase_1"/>
    <property type="match status" value="1"/>
</dbReference>
<comment type="caution">
    <text evidence="2">The sequence shown here is derived from an EMBL/GenBank/DDBJ whole genome shotgun (WGS) entry which is preliminary data.</text>
</comment>
<dbReference type="PANTHER" id="PTHR43194:SF2">
    <property type="entry name" value="PEROXISOMAL MEMBRANE PROTEIN LPX1"/>
    <property type="match status" value="1"/>
</dbReference>
<sequence>MASSPSSLLSPISFSRLKFCRNPHEKTSPAASCLARRRMRRKGRNATVVGCSGDRNEDRGRDEKQLSFNPFGFFTDNPSSRAAIQLPETPAEDGNVGQMLYYVLKLEKADVNRLPYLASSGPGFALLEAARKADFRDILNRIATGFSSPNWNKQVLLAWGASDKYLPVSEAEAFEKANPEAVRLHVIEGAGHMPQEDWPEKVVEALRRFL</sequence>
<dbReference type="Proteomes" id="UP001412067">
    <property type="component" value="Unassembled WGS sequence"/>
</dbReference>
<dbReference type="EMBL" id="JBBWWR010000014">
    <property type="protein sequence ID" value="KAK8952949.1"/>
    <property type="molecule type" value="Genomic_DNA"/>
</dbReference>
<gene>
    <name evidence="2" type="ORF">KSP40_PGU015702</name>
</gene>
<protein>
    <recommendedName>
        <fullName evidence="1">AB hydrolase-1 domain-containing protein</fullName>
    </recommendedName>
</protein>
<keyword evidence="3" id="KW-1185">Reference proteome</keyword>
<dbReference type="PANTHER" id="PTHR43194">
    <property type="entry name" value="HYDROLASE ALPHA/BETA FOLD FAMILY"/>
    <property type="match status" value="1"/>
</dbReference>
<dbReference type="InterPro" id="IPR029058">
    <property type="entry name" value="AB_hydrolase_fold"/>
</dbReference>
<evidence type="ECO:0000313" key="3">
    <source>
        <dbReference type="Proteomes" id="UP001412067"/>
    </source>
</evidence>
<reference evidence="2 3" key="1">
    <citation type="journal article" date="2022" name="Nat. Plants">
        <title>Genomes of leafy and leafless Platanthera orchids illuminate the evolution of mycoheterotrophy.</title>
        <authorList>
            <person name="Li M.H."/>
            <person name="Liu K.W."/>
            <person name="Li Z."/>
            <person name="Lu H.C."/>
            <person name="Ye Q.L."/>
            <person name="Zhang D."/>
            <person name="Wang J.Y."/>
            <person name="Li Y.F."/>
            <person name="Zhong Z.M."/>
            <person name="Liu X."/>
            <person name="Yu X."/>
            <person name="Liu D.K."/>
            <person name="Tu X.D."/>
            <person name="Liu B."/>
            <person name="Hao Y."/>
            <person name="Liao X.Y."/>
            <person name="Jiang Y.T."/>
            <person name="Sun W.H."/>
            <person name="Chen J."/>
            <person name="Chen Y.Q."/>
            <person name="Ai Y."/>
            <person name="Zhai J.W."/>
            <person name="Wu S.S."/>
            <person name="Zhou Z."/>
            <person name="Hsiao Y.Y."/>
            <person name="Wu W.L."/>
            <person name="Chen Y.Y."/>
            <person name="Lin Y.F."/>
            <person name="Hsu J.L."/>
            <person name="Li C.Y."/>
            <person name="Wang Z.W."/>
            <person name="Zhao X."/>
            <person name="Zhong W.Y."/>
            <person name="Ma X.K."/>
            <person name="Ma L."/>
            <person name="Huang J."/>
            <person name="Chen G.Z."/>
            <person name="Huang M.Z."/>
            <person name="Huang L."/>
            <person name="Peng D.H."/>
            <person name="Luo Y.B."/>
            <person name="Zou S.Q."/>
            <person name="Chen S.P."/>
            <person name="Lan S."/>
            <person name="Tsai W.C."/>
            <person name="Van de Peer Y."/>
            <person name="Liu Z.J."/>
        </authorList>
    </citation>
    <scope>NUCLEOTIDE SEQUENCE [LARGE SCALE GENOMIC DNA]</scope>
    <source>
        <strain evidence="2">Lor288</strain>
    </source>
</reference>
<dbReference type="Gene3D" id="3.40.50.1820">
    <property type="entry name" value="alpha/beta hydrolase"/>
    <property type="match status" value="1"/>
</dbReference>
<accession>A0ABR2LW42</accession>
<organism evidence="2 3">
    <name type="scientific">Platanthera guangdongensis</name>
    <dbReference type="NCBI Taxonomy" id="2320717"/>
    <lineage>
        <taxon>Eukaryota</taxon>
        <taxon>Viridiplantae</taxon>
        <taxon>Streptophyta</taxon>
        <taxon>Embryophyta</taxon>
        <taxon>Tracheophyta</taxon>
        <taxon>Spermatophyta</taxon>
        <taxon>Magnoliopsida</taxon>
        <taxon>Liliopsida</taxon>
        <taxon>Asparagales</taxon>
        <taxon>Orchidaceae</taxon>
        <taxon>Orchidoideae</taxon>
        <taxon>Orchideae</taxon>
        <taxon>Orchidinae</taxon>
        <taxon>Platanthera</taxon>
    </lineage>
</organism>
<dbReference type="InterPro" id="IPR000073">
    <property type="entry name" value="AB_hydrolase_1"/>
</dbReference>
<dbReference type="InterPro" id="IPR050228">
    <property type="entry name" value="Carboxylesterase_BioH"/>
</dbReference>